<keyword evidence="3" id="KW-1185">Reference proteome</keyword>
<protein>
    <submittedName>
        <fullName evidence="2">SnoaL-like domain-containing protein</fullName>
    </submittedName>
</protein>
<dbReference type="Proteomes" id="UP000193711">
    <property type="component" value="Unassembled WGS sequence"/>
</dbReference>
<organism evidence="2 3">
    <name type="scientific">Rathayibacter oskolensis</name>
    <dbReference type="NCBI Taxonomy" id="1891671"/>
    <lineage>
        <taxon>Bacteria</taxon>
        <taxon>Bacillati</taxon>
        <taxon>Actinomycetota</taxon>
        <taxon>Actinomycetes</taxon>
        <taxon>Micrococcales</taxon>
        <taxon>Microbacteriaceae</taxon>
        <taxon>Rathayibacter</taxon>
    </lineage>
</organism>
<dbReference type="CDD" id="cd00531">
    <property type="entry name" value="NTF2_like"/>
    <property type="match status" value="1"/>
</dbReference>
<reference evidence="3" key="1">
    <citation type="submission" date="2017-04" db="EMBL/GenBank/DDBJ databases">
        <authorList>
            <person name="Varghese N."/>
            <person name="Submissions S."/>
        </authorList>
    </citation>
    <scope>NUCLEOTIDE SEQUENCE [LARGE SCALE GENOMIC DNA]</scope>
    <source>
        <strain evidence="3">VKM Ac-2121</strain>
    </source>
</reference>
<accession>A0A1X7P0K7</accession>
<dbReference type="STRING" id="1891671.SAMN06295885_2333"/>
<evidence type="ECO:0000313" key="3">
    <source>
        <dbReference type="Proteomes" id="UP000193711"/>
    </source>
</evidence>
<dbReference type="InterPro" id="IPR037401">
    <property type="entry name" value="SnoaL-like"/>
</dbReference>
<dbReference type="EMBL" id="FXBM01000002">
    <property type="protein sequence ID" value="SMH44264.1"/>
    <property type="molecule type" value="Genomic_DNA"/>
</dbReference>
<feature type="domain" description="SnoaL-like" evidence="1">
    <location>
        <begin position="19"/>
        <end position="150"/>
    </location>
</feature>
<dbReference type="Pfam" id="PF13577">
    <property type="entry name" value="SnoaL_4"/>
    <property type="match status" value="1"/>
</dbReference>
<dbReference type="Gene3D" id="3.10.450.50">
    <property type="match status" value="1"/>
</dbReference>
<name>A0A1X7P0K7_9MICO</name>
<dbReference type="InterPro" id="IPR032710">
    <property type="entry name" value="NTF2-like_dom_sf"/>
</dbReference>
<evidence type="ECO:0000259" key="1">
    <source>
        <dbReference type="Pfam" id="PF13577"/>
    </source>
</evidence>
<evidence type="ECO:0000313" key="2">
    <source>
        <dbReference type="EMBL" id="SMH44264.1"/>
    </source>
</evidence>
<proteinExistence type="predicted"/>
<dbReference type="SUPFAM" id="SSF54427">
    <property type="entry name" value="NTF2-like"/>
    <property type="match status" value="1"/>
</dbReference>
<sequence length="163" mass="18539">MTETQANRESFFRPEEWALERQAIRDVVDRYAHCADRGEPREQAAVFAPDGRVVLYEGDSSANEPLQTITGREELTATFSGLIAQYDVTTYLNGQSTIQPTGSHSAVGESYCLASHLLHDAGERILLTMSIRYLDRFVKTDGAWLIEERRLVFDWVDRRVSRP</sequence>
<dbReference type="RefSeq" id="WP_165759604.1">
    <property type="nucleotide sequence ID" value="NZ_FXBM01000002.1"/>
</dbReference>
<dbReference type="AlphaFoldDB" id="A0A1X7P0K7"/>
<gene>
    <name evidence="2" type="ORF">SAMN06295885_2333</name>
</gene>